<dbReference type="Proteomes" id="UP000011083">
    <property type="component" value="Unassembled WGS sequence"/>
</dbReference>
<dbReference type="OMA" id="GRTNMLH"/>
<sequence>MKFGKQLLLKQSEEWRESYIHYKQLVHLLKDLARLVSPEGKAPEYAETEKQFIAAIEAEVIRVNAAYLVLEEQVNQELKKLREKYREKKSALTPDSLSVLRNDVLVCSQSIFYLQEFGGLNATGFQKLIKKTEKLLGKGNVPWAKGLKAVYSTKDFYLSKKPAKFNQIATKIQQANELTDKSAEPRIKSALNRTELHVGEDLDLAALPRDSITRLWVTLVQDSMARPIEIPVMVACGAFTGPVVGITAAVHGNELNGIPLIHRLFQEIDCSTLCGTLVAIPVVNTLGYINNSRGFSDGADLNRVFPGSGAPNCSKIFANRFLHNIVKKFEYLIDLHTASFGRVNSFYVRADMNDPMTRRMAFLQHPQIIVHNTGPDGSLRGAAAQLGINAITVEIGNPHTFQLRYIKSALIGVDNILGFLNMISHDEPEREYEPAICSSSYWLFTDVGGLLEVRPEINTWVRKDQLIAVVKNIFGDIVKKYYAPEDGIVIGKNVNPVNQTGDRILHLGVAGSEFSKRQNDGH</sequence>
<evidence type="ECO:0000256" key="2">
    <source>
        <dbReference type="ARBA" id="ARBA00022723"/>
    </source>
</evidence>
<keyword evidence="3" id="KW-0378">Hydrolase</keyword>
<protein>
    <submittedName>
        <fullName evidence="7">Succinylglutamate desuccinylase/aspartoacylase, putative</fullName>
    </submittedName>
</protein>
<dbReference type="InterPro" id="IPR004331">
    <property type="entry name" value="SPX_dom"/>
</dbReference>
<dbReference type="CDD" id="cd06251">
    <property type="entry name" value="M14_ASTE_ASPA-like"/>
    <property type="match status" value="1"/>
</dbReference>
<dbReference type="KEGG" id="acan:ACA1_038420"/>
<evidence type="ECO:0000313" key="7">
    <source>
        <dbReference type="EMBL" id="ELR13657.1"/>
    </source>
</evidence>
<evidence type="ECO:0000256" key="4">
    <source>
        <dbReference type="ARBA" id="ARBA00022833"/>
    </source>
</evidence>
<dbReference type="RefSeq" id="XP_004335670.1">
    <property type="nucleotide sequence ID" value="XM_004335622.1"/>
</dbReference>
<dbReference type="SUPFAM" id="SSF53187">
    <property type="entry name" value="Zn-dependent exopeptidases"/>
    <property type="match status" value="1"/>
</dbReference>
<dbReference type="GO" id="GO:0046872">
    <property type="term" value="F:metal ion binding"/>
    <property type="evidence" value="ECO:0007669"/>
    <property type="project" value="UniProtKB-KW"/>
</dbReference>
<dbReference type="EMBL" id="KB008087">
    <property type="protein sequence ID" value="ELR13657.1"/>
    <property type="molecule type" value="Genomic_DNA"/>
</dbReference>
<dbReference type="PANTHER" id="PTHR37326">
    <property type="entry name" value="BLL3975 PROTEIN"/>
    <property type="match status" value="1"/>
</dbReference>
<dbReference type="STRING" id="1257118.L8GKX4"/>
<evidence type="ECO:0000256" key="1">
    <source>
        <dbReference type="ARBA" id="ARBA00001947"/>
    </source>
</evidence>
<feature type="coiled-coil region" evidence="5">
    <location>
        <begin position="64"/>
        <end position="91"/>
    </location>
</feature>
<dbReference type="Pfam" id="PF24827">
    <property type="entry name" value="AstE_AspA_cat"/>
    <property type="match status" value="1"/>
</dbReference>
<dbReference type="OrthoDB" id="5588846at2759"/>
<accession>L8GKX4</accession>
<reference evidence="7 8" key="1">
    <citation type="journal article" date="2013" name="Genome Biol.">
        <title>Genome of Acanthamoeba castellanii highlights extensive lateral gene transfer and early evolution of tyrosine kinase signaling.</title>
        <authorList>
            <person name="Clarke M."/>
            <person name="Lohan A.J."/>
            <person name="Liu B."/>
            <person name="Lagkouvardos I."/>
            <person name="Roy S."/>
            <person name="Zafar N."/>
            <person name="Bertelli C."/>
            <person name="Schilde C."/>
            <person name="Kianianmomeni A."/>
            <person name="Burglin T.R."/>
            <person name="Frech C."/>
            <person name="Turcotte B."/>
            <person name="Kopec K.O."/>
            <person name="Synnott J.M."/>
            <person name="Choo C."/>
            <person name="Paponov I."/>
            <person name="Finkler A."/>
            <person name="Soon Heng Tan C."/>
            <person name="Hutchins A.P."/>
            <person name="Weinmeier T."/>
            <person name="Rattei T."/>
            <person name="Chu J.S."/>
            <person name="Gimenez G."/>
            <person name="Irimia M."/>
            <person name="Rigden D.J."/>
            <person name="Fitzpatrick D.A."/>
            <person name="Lorenzo-Morales J."/>
            <person name="Bateman A."/>
            <person name="Chiu C.H."/>
            <person name="Tang P."/>
            <person name="Hegemann P."/>
            <person name="Fromm H."/>
            <person name="Raoult D."/>
            <person name="Greub G."/>
            <person name="Miranda-Saavedra D."/>
            <person name="Chen N."/>
            <person name="Nash P."/>
            <person name="Ginger M.L."/>
            <person name="Horn M."/>
            <person name="Schaap P."/>
            <person name="Caler L."/>
            <person name="Loftus B."/>
        </authorList>
    </citation>
    <scope>NUCLEOTIDE SEQUENCE [LARGE SCALE GENOMIC DNA]</scope>
    <source>
        <strain evidence="7 8">Neff</strain>
    </source>
</reference>
<dbReference type="PROSITE" id="PS51382">
    <property type="entry name" value="SPX"/>
    <property type="match status" value="1"/>
</dbReference>
<dbReference type="InterPro" id="IPR053138">
    <property type="entry name" value="N-alpha-Ac-DABA_deacetylase"/>
</dbReference>
<evidence type="ECO:0000259" key="6">
    <source>
        <dbReference type="PROSITE" id="PS51382"/>
    </source>
</evidence>
<feature type="domain" description="SPX" evidence="6">
    <location>
        <begin position="1"/>
        <end position="146"/>
    </location>
</feature>
<dbReference type="CDD" id="cd14447">
    <property type="entry name" value="SPX"/>
    <property type="match status" value="1"/>
</dbReference>
<evidence type="ECO:0000313" key="8">
    <source>
        <dbReference type="Proteomes" id="UP000011083"/>
    </source>
</evidence>
<dbReference type="AlphaFoldDB" id="L8GKX4"/>
<keyword evidence="8" id="KW-1185">Reference proteome</keyword>
<name>L8GKX4_ACACF</name>
<evidence type="ECO:0000256" key="5">
    <source>
        <dbReference type="SAM" id="Coils"/>
    </source>
</evidence>
<dbReference type="GO" id="GO:0016788">
    <property type="term" value="F:hydrolase activity, acting on ester bonds"/>
    <property type="evidence" value="ECO:0007669"/>
    <property type="project" value="InterPro"/>
</dbReference>
<gene>
    <name evidence="7" type="ORF">ACA1_038420</name>
</gene>
<comment type="cofactor">
    <cofactor evidence="1">
        <name>Zn(2+)</name>
        <dbReference type="ChEBI" id="CHEBI:29105"/>
    </cofactor>
</comment>
<dbReference type="VEuPathDB" id="AmoebaDB:ACA1_038420"/>
<dbReference type="PANTHER" id="PTHR37326:SF1">
    <property type="entry name" value="BLL3975 PROTEIN"/>
    <property type="match status" value="1"/>
</dbReference>
<dbReference type="Gene3D" id="3.40.630.10">
    <property type="entry name" value="Zn peptidases"/>
    <property type="match status" value="1"/>
</dbReference>
<dbReference type="GeneID" id="14914190"/>
<keyword evidence="5" id="KW-0175">Coiled coil</keyword>
<keyword evidence="2" id="KW-0479">Metal-binding</keyword>
<evidence type="ECO:0000256" key="3">
    <source>
        <dbReference type="ARBA" id="ARBA00022801"/>
    </source>
</evidence>
<proteinExistence type="predicted"/>
<dbReference type="InterPro" id="IPR055438">
    <property type="entry name" value="AstE_AspA_cat"/>
</dbReference>
<organism evidence="7 8">
    <name type="scientific">Acanthamoeba castellanii (strain ATCC 30010 / Neff)</name>
    <dbReference type="NCBI Taxonomy" id="1257118"/>
    <lineage>
        <taxon>Eukaryota</taxon>
        <taxon>Amoebozoa</taxon>
        <taxon>Discosea</taxon>
        <taxon>Longamoebia</taxon>
        <taxon>Centramoebida</taxon>
        <taxon>Acanthamoebidae</taxon>
        <taxon>Acanthamoeba</taxon>
    </lineage>
</organism>
<keyword evidence="4" id="KW-0862">Zinc</keyword>